<accession>A0ACB7NWE6</accession>
<comment type="caution">
    <text evidence="1">The sequence shown here is derived from an EMBL/GenBank/DDBJ whole genome shotgun (WGS) entry which is preliminary data.</text>
</comment>
<sequence>MAVAKILPLFSLVLSAFFSGILAEGGGHLGKRTTLSNRGVGTCHIEGWVPACPGAFACIPPGGVCCSDGTTYALGAETCPEGVSALPGAGSGFGSGSGGHPDSDSAGGPGGPGAQSQDASDPSTTSPPHPHPDPLGPDVGPDFLGFGSNWYTFSMTFHFLSHWYSFIDHTSSVLVSSEILSCSTVSVSATDAAEASAIFSSISATAALAAPTETQALLPVPNEAQAPSAFPVETHAPVAPPPPVDAVGSLVSVDPVASDPPAPTATGGWRQPANGTVGTAKPPPNLVVTAGSSRIRGFGGVVVGVAALVLGKVVLL</sequence>
<gene>
    <name evidence="1" type="ORF">F5144DRAFT_552055</name>
</gene>
<protein>
    <submittedName>
        <fullName evidence="1">Uncharacterized protein</fullName>
    </submittedName>
</protein>
<reference evidence="1 2" key="1">
    <citation type="journal article" date="2021" name="Nat. Commun.">
        <title>Genetic determinants of endophytism in the Arabidopsis root mycobiome.</title>
        <authorList>
            <person name="Mesny F."/>
            <person name="Miyauchi S."/>
            <person name="Thiergart T."/>
            <person name="Pickel B."/>
            <person name="Atanasova L."/>
            <person name="Karlsson M."/>
            <person name="Huettel B."/>
            <person name="Barry K.W."/>
            <person name="Haridas S."/>
            <person name="Chen C."/>
            <person name="Bauer D."/>
            <person name="Andreopoulos W."/>
            <person name="Pangilinan J."/>
            <person name="LaButti K."/>
            <person name="Riley R."/>
            <person name="Lipzen A."/>
            <person name="Clum A."/>
            <person name="Drula E."/>
            <person name="Henrissat B."/>
            <person name="Kohler A."/>
            <person name="Grigoriev I.V."/>
            <person name="Martin F.M."/>
            <person name="Hacquard S."/>
        </authorList>
    </citation>
    <scope>NUCLEOTIDE SEQUENCE [LARGE SCALE GENOMIC DNA]</scope>
    <source>
        <strain evidence="1 2">MPI-SDFR-AT-0079</strain>
    </source>
</reference>
<keyword evidence="2" id="KW-1185">Reference proteome</keyword>
<evidence type="ECO:0000313" key="2">
    <source>
        <dbReference type="Proteomes" id="UP000724584"/>
    </source>
</evidence>
<name>A0ACB7NWE6_9PEZI</name>
<organism evidence="1 2">
    <name type="scientific">Chaetomium tenue</name>
    <dbReference type="NCBI Taxonomy" id="1854479"/>
    <lineage>
        <taxon>Eukaryota</taxon>
        <taxon>Fungi</taxon>
        <taxon>Dikarya</taxon>
        <taxon>Ascomycota</taxon>
        <taxon>Pezizomycotina</taxon>
        <taxon>Sordariomycetes</taxon>
        <taxon>Sordariomycetidae</taxon>
        <taxon>Sordariales</taxon>
        <taxon>Chaetomiaceae</taxon>
        <taxon>Chaetomium</taxon>
    </lineage>
</organism>
<evidence type="ECO:0000313" key="1">
    <source>
        <dbReference type="EMBL" id="KAH6617631.1"/>
    </source>
</evidence>
<proteinExistence type="predicted"/>
<dbReference type="Proteomes" id="UP000724584">
    <property type="component" value="Unassembled WGS sequence"/>
</dbReference>
<dbReference type="EMBL" id="JAGIZQ010000007">
    <property type="protein sequence ID" value="KAH6617631.1"/>
    <property type="molecule type" value="Genomic_DNA"/>
</dbReference>